<dbReference type="Gene3D" id="3.40.50.300">
    <property type="entry name" value="P-loop containing nucleotide triphosphate hydrolases"/>
    <property type="match status" value="1"/>
</dbReference>
<dbReference type="Pfam" id="PF00685">
    <property type="entry name" value="Sulfotransfer_1"/>
    <property type="match status" value="1"/>
</dbReference>
<dbReference type="SUPFAM" id="SSF52540">
    <property type="entry name" value="P-loop containing nucleoside triphosphate hydrolases"/>
    <property type="match status" value="1"/>
</dbReference>
<evidence type="ECO:0000256" key="1">
    <source>
        <dbReference type="ARBA" id="ARBA00005771"/>
    </source>
</evidence>
<reference evidence="6" key="1">
    <citation type="submission" date="2025-08" db="UniProtKB">
        <authorList>
            <consortium name="RefSeq"/>
        </authorList>
    </citation>
    <scope>IDENTIFICATION</scope>
</reference>
<dbReference type="EC" id="2.8.2.-" evidence="3"/>
<name>A0A6J0UUU7_9SAUR</name>
<evidence type="ECO:0000259" key="4">
    <source>
        <dbReference type="Pfam" id="PF00685"/>
    </source>
</evidence>
<sequence>MEFLQDLQFDDDDKSNKEQRFCGPCMPPQIFQEMPAQYVQYKRIKFPCGYNSVESLQVAENEFQVRDDDIFNVTYPKSGTVWMIEILSLILNEGNPVLNQSVLNSLRAPWFTTQLGLETAHDLPSPRLLTCHLPVQIFPKAFFRSKAKVVYTLRDPRDVLVSYYHFSKMCIPFGEPKSFNHFFESFLNGEVLFGSWFDHITGWLKLKGKSNIFFITYERLQQDLRGSVEHLCRFLGKELDEAAITSVVQNASFEAMQKNNMCNSTMLPKEVMDQEKGTFLRKGICGDWKTHFTVAQSECFDRAYQEKMQDLKEIFPWQPGGLEGNTARSLHF</sequence>
<proteinExistence type="inferred from homology"/>
<dbReference type="PANTHER" id="PTHR11783">
    <property type="entry name" value="SULFOTRANSFERASE SULT"/>
    <property type="match status" value="1"/>
</dbReference>
<evidence type="ECO:0000256" key="2">
    <source>
        <dbReference type="ARBA" id="ARBA00022679"/>
    </source>
</evidence>
<evidence type="ECO:0000313" key="6">
    <source>
        <dbReference type="RefSeq" id="XP_020663040.2"/>
    </source>
</evidence>
<dbReference type="KEGG" id="pvt:110086456"/>
<comment type="similarity">
    <text evidence="1 3">Belongs to the sulfotransferase 1 family.</text>
</comment>
<dbReference type="GO" id="GO:0008146">
    <property type="term" value="F:sulfotransferase activity"/>
    <property type="evidence" value="ECO:0007669"/>
    <property type="project" value="InterPro"/>
</dbReference>
<evidence type="ECO:0000313" key="5">
    <source>
        <dbReference type="Proteomes" id="UP001652642"/>
    </source>
</evidence>
<dbReference type="InterPro" id="IPR027417">
    <property type="entry name" value="P-loop_NTPase"/>
</dbReference>
<dbReference type="AlphaFoldDB" id="A0A6J0UUU7"/>
<evidence type="ECO:0000256" key="3">
    <source>
        <dbReference type="RuleBase" id="RU361155"/>
    </source>
</evidence>
<organism evidence="5 6">
    <name type="scientific">Pogona vitticeps</name>
    <name type="common">central bearded dragon</name>
    <dbReference type="NCBI Taxonomy" id="103695"/>
    <lineage>
        <taxon>Eukaryota</taxon>
        <taxon>Metazoa</taxon>
        <taxon>Chordata</taxon>
        <taxon>Craniata</taxon>
        <taxon>Vertebrata</taxon>
        <taxon>Euteleostomi</taxon>
        <taxon>Lepidosauria</taxon>
        <taxon>Squamata</taxon>
        <taxon>Bifurcata</taxon>
        <taxon>Unidentata</taxon>
        <taxon>Episquamata</taxon>
        <taxon>Toxicofera</taxon>
        <taxon>Iguania</taxon>
        <taxon>Acrodonta</taxon>
        <taxon>Agamidae</taxon>
        <taxon>Amphibolurinae</taxon>
        <taxon>Pogona</taxon>
    </lineage>
</organism>
<dbReference type="OrthoDB" id="205623at2759"/>
<dbReference type="RefSeq" id="XP_020663040.2">
    <property type="nucleotide sequence ID" value="XM_020807381.2"/>
</dbReference>
<keyword evidence="2 3" id="KW-0808">Transferase</keyword>
<gene>
    <name evidence="6" type="primary">SULT2A1</name>
</gene>
<dbReference type="GeneID" id="110086456"/>
<feature type="domain" description="Sulfotransferase" evidence="4">
    <location>
        <begin position="67"/>
        <end position="311"/>
    </location>
</feature>
<accession>A0A6J0UUU7</accession>
<protein>
    <recommendedName>
        <fullName evidence="3">Sulfotransferase</fullName>
        <ecNumber evidence="3">2.8.2.-</ecNumber>
    </recommendedName>
</protein>
<dbReference type="Proteomes" id="UP001652642">
    <property type="component" value="Chromosome 6"/>
</dbReference>
<dbReference type="InParanoid" id="A0A6J0UUU7"/>
<keyword evidence="5" id="KW-1185">Reference proteome</keyword>
<dbReference type="GO" id="GO:0005737">
    <property type="term" value="C:cytoplasm"/>
    <property type="evidence" value="ECO:0007669"/>
    <property type="project" value="UniProtKB-SubCell"/>
</dbReference>
<dbReference type="InterPro" id="IPR000863">
    <property type="entry name" value="Sulfotransferase_dom"/>
</dbReference>
<dbReference type="CTD" id="6822"/>